<evidence type="ECO:0000313" key="3">
    <source>
        <dbReference type="Proteomes" id="UP001165363"/>
    </source>
</evidence>
<reference evidence="2" key="1">
    <citation type="submission" date="2022-05" db="EMBL/GenBank/DDBJ databases">
        <authorList>
            <person name="Jo J.-H."/>
            <person name="Im W.-T."/>
        </authorList>
    </citation>
    <scope>NUCLEOTIDE SEQUENCE</scope>
    <source>
        <strain evidence="2">SE158</strain>
    </source>
</reference>
<proteinExistence type="predicted"/>
<dbReference type="EMBL" id="JAMGBD010000001">
    <property type="protein sequence ID" value="MCL6684073.1"/>
    <property type="molecule type" value="Genomic_DNA"/>
</dbReference>
<keyword evidence="3" id="KW-1185">Reference proteome</keyword>
<evidence type="ECO:0000313" key="2">
    <source>
        <dbReference type="EMBL" id="MCL6684073.1"/>
    </source>
</evidence>
<comment type="caution">
    <text evidence="2">The sequence shown here is derived from an EMBL/GenBank/DDBJ whole genome shotgun (WGS) entry which is preliminary data.</text>
</comment>
<feature type="signal peptide" evidence="1">
    <location>
        <begin position="1"/>
        <end position="19"/>
    </location>
</feature>
<name>A0ABT0RND4_9SPHN</name>
<feature type="chain" id="PRO_5046311157" evidence="1">
    <location>
        <begin position="20"/>
        <end position="130"/>
    </location>
</feature>
<dbReference type="RefSeq" id="WP_249848344.1">
    <property type="nucleotide sequence ID" value="NZ_JAMGBD010000001.1"/>
</dbReference>
<protein>
    <submittedName>
        <fullName evidence="2">Uncharacterized protein</fullName>
    </submittedName>
</protein>
<accession>A0ABT0RND4</accession>
<dbReference type="Proteomes" id="UP001165363">
    <property type="component" value="Unassembled WGS sequence"/>
</dbReference>
<organism evidence="2 3">
    <name type="scientific">Sphingomonas alba</name>
    <dbReference type="NCBI Taxonomy" id="2908208"/>
    <lineage>
        <taxon>Bacteria</taxon>
        <taxon>Pseudomonadati</taxon>
        <taxon>Pseudomonadota</taxon>
        <taxon>Alphaproteobacteria</taxon>
        <taxon>Sphingomonadales</taxon>
        <taxon>Sphingomonadaceae</taxon>
        <taxon>Sphingomonas</taxon>
    </lineage>
</organism>
<gene>
    <name evidence="2" type="ORF">LZ536_09200</name>
</gene>
<sequence>MKRLVVAFAALGTTGMALASSPFLMGVWGGQHAGIAFQGGLAEVKFDCAAGSIDEPVYPAKDGTFTARGTFRAGATGPVKVGQIFRSQPATYSGTVKKHVMTLSIELEDGTTTGPFTLNESAPSQLTRCL</sequence>
<evidence type="ECO:0000256" key="1">
    <source>
        <dbReference type="SAM" id="SignalP"/>
    </source>
</evidence>
<keyword evidence="1" id="KW-0732">Signal</keyword>